<evidence type="ECO:0000313" key="4">
    <source>
        <dbReference type="Proteomes" id="UP000175973"/>
    </source>
</evidence>
<sequence length="173" mass="19290">MKKMYFLVAALCVATPALAESLPERTGINSVMGIAPKTDDFIQGVVWSDLFEIQSSQQALSEPSLKDFASKMIEDHHKTSAELKQIVSDNNLNNTLPVDVDESSQKKLDTLHGLHGESFVRQYREDQITAHENALSLFQRYAKNGDNPGLKKWAASTVPTLEEHLRLAKNLPQ</sequence>
<protein>
    <recommendedName>
        <fullName evidence="2">DUF4142 domain-containing protein</fullName>
    </recommendedName>
</protein>
<dbReference type="PANTHER" id="PTHR38593">
    <property type="entry name" value="BLR2558 PROTEIN"/>
    <property type="match status" value="1"/>
</dbReference>
<dbReference type="Proteomes" id="UP000175973">
    <property type="component" value="Chromosome"/>
</dbReference>
<keyword evidence="1" id="KW-0732">Signal</keyword>
<gene>
    <name evidence="3" type="ORF">A4S02_05785</name>
</gene>
<dbReference type="RefSeq" id="WP_070323217.1">
    <property type="nucleotide sequence ID" value="NZ_CP015164.1"/>
</dbReference>
<dbReference type="InterPro" id="IPR012347">
    <property type="entry name" value="Ferritin-like"/>
</dbReference>
<dbReference type="PANTHER" id="PTHR38593:SF1">
    <property type="entry name" value="BLR2558 PROTEIN"/>
    <property type="match status" value="1"/>
</dbReference>
<accession>A0A1D8QVI7</accession>
<dbReference type="Pfam" id="PF13628">
    <property type="entry name" value="DUF4142"/>
    <property type="match status" value="1"/>
</dbReference>
<evidence type="ECO:0000313" key="3">
    <source>
        <dbReference type="EMBL" id="AOW46360.1"/>
    </source>
</evidence>
<dbReference type="KEGG" id="aasc:A4S02_05785"/>
<feature type="domain" description="DUF4142" evidence="2">
    <location>
        <begin position="37"/>
        <end position="171"/>
    </location>
</feature>
<dbReference type="InterPro" id="IPR025419">
    <property type="entry name" value="DUF4142"/>
</dbReference>
<keyword evidence="4" id="KW-1185">Reference proteome</keyword>
<dbReference type="EMBL" id="CP015164">
    <property type="protein sequence ID" value="AOW46360.1"/>
    <property type="molecule type" value="Genomic_DNA"/>
</dbReference>
<name>A0A1D8QVI7_9PROT</name>
<dbReference type="AlphaFoldDB" id="A0A1D8QVI7"/>
<reference evidence="4" key="1">
    <citation type="submission" date="2016-04" db="EMBL/GenBank/DDBJ databases">
        <authorList>
            <person name="Jeon C.O."/>
            <person name="Cho G.Y."/>
            <person name="Jeong H.I."/>
            <person name="Kim K.H."/>
        </authorList>
    </citation>
    <scope>NUCLEOTIDE SEQUENCE [LARGE SCALE GENOMIC DNA]</scope>
    <source>
        <strain evidence="4">LMG 1590</strain>
    </source>
</reference>
<feature type="chain" id="PRO_5009111440" description="DUF4142 domain-containing protein" evidence="1">
    <location>
        <begin position="20"/>
        <end position="173"/>
    </location>
</feature>
<evidence type="ECO:0000259" key="2">
    <source>
        <dbReference type="Pfam" id="PF13628"/>
    </source>
</evidence>
<feature type="signal peptide" evidence="1">
    <location>
        <begin position="1"/>
        <end position="19"/>
    </location>
</feature>
<proteinExistence type="predicted"/>
<evidence type="ECO:0000256" key="1">
    <source>
        <dbReference type="SAM" id="SignalP"/>
    </source>
</evidence>
<organism evidence="3 4">
    <name type="scientific">Acetobacter ascendens</name>
    <dbReference type="NCBI Taxonomy" id="481146"/>
    <lineage>
        <taxon>Bacteria</taxon>
        <taxon>Pseudomonadati</taxon>
        <taxon>Pseudomonadota</taxon>
        <taxon>Alphaproteobacteria</taxon>
        <taxon>Acetobacterales</taxon>
        <taxon>Acetobacteraceae</taxon>
        <taxon>Acetobacter</taxon>
    </lineage>
</organism>
<dbReference type="Gene3D" id="1.20.1260.10">
    <property type="match status" value="1"/>
</dbReference>